<keyword evidence="11" id="KW-1185">Reference proteome</keyword>
<dbReference type="SUPFAM" id="SSF52540">
    <property type="entry name" value="P-loop containing nucleoside triphosphate hydrolases"/>
    <property type="match status" value="2"/>
</dbReference>
<gene>
    <name evidence="10" type="ORF">GM661_06205</name>
</gene>
<dbReference type="SMART" id="SM00382">
    <property type="entry name" value="AAA"/>
    <property type="match status" value="2"/>
</dbReference>
<dbReference type="EMBL" id="CP046640">
    <property type="protein sequence ID" value="QTL97605.1"/>
    <property type="molecule type" value="Genomic_DNA"/>
</dbReference>
<dbReference type="KEGG" id="ifn:GM661_06205"/>
<dbReference type="FunFam" id="3.40.50.300:FF:000127">
    <property type="entry name" value="Ribose import ATP-binding protein RbsA"/>
    <property type="match status" value="1"/>
</dbReference>
<comment type="subcellular location">
    <subcellularLocation>
        <location evidence="1">Cell membrane</location>
        <topology evidence="1">Peripheral membrane protein</topology>
    </subcellularLocation>
</comment>
<keyword evidence="8" id="KW-0472">Membrane</keyword>
<evidence type="ECO:0000313" key="11">
    <source>
        <dbReference type="Proteomes" id="UP000665020"/>
    </source>
</evidence>
<dbReference type="RefSeq" id="WP_230869228.1">
    <property type="nucleotide sequence ID" value="NZ_CP046640.1"/>
</dbReference>
<dbReference type="PROSITE" id="PS00211">
    <property type="entry name" value="ABC_TRANSPORTER_1"/>
    <property type="match status" value="1"/>
</dbReference>
<dbReference type="Pfam" id="PF00005">
    <property type="entry name" value="ABC_tran"/>
    <property type="match status" value="2"/>
</dbReference>
<feature type="domain" description="AAA+ ATPase" evidence="9">
    <location>
        <begin position="281"/>
        <end position="475"/>
    </location>
</feature>
<keyword evidence="7" id="KW-1278">Translocase</keyword>
<keyword evidence="3" id="KW-1003">Cell membrane</keyword>
<evidence type="ECO:0000256" key="8">
    <source>
        <dbReference type="ARBA" id="ARBA00023136"/>
    </source>
</evidence>
<dbReference type="InterPro" id="IPR003439">
    <property type="entry name" value="ABC_transporter-like_ATP-bd"/>
</dbReference>
<evidence type="ECO:0000256" key="7">
    <source>
        <dbReference type="ARBA" id="ARBA00022967"/>
    </source>
</evidence>
<feature type="domain" description="AAA+ ATPase" evidence="9">
    <location>
        <begin position="32"/>
        <end position="227"/>
    </location>
</feature>
<dbReference type="PANTHER" id="PTHR43790:SF9">
    <property type="entry name" value="GALACTOFURANOSE TRANSPORTER ATP-BINDING PROTEIN YTFR"/>
    <property type="match status" value="1"/>
</dbReference>
<evidence type="ECO:0000313" key="10">
    <source>
        <dbReference type="EMBL" id="QTL97605.1"/>
    </source>
</evidence>
<organism evidence="10 11">
    <name type="scientific">Iocasia fonsfrigidae</name>
    <dbReference type="NCBI Taxonomy" id="2682810"/>
    <lineage>
        <taxon>Bacteria</taxon>
        <taxon>Bacillati</taxon>
        <taxon>Bacillota</taxon>
        <taxon>Clostridia</taxon>
        <taxon>Halanaerobiales</taxon>
        <taxon>Halanaerobiaceae</taxon>
        <taxon>Iocasia</taxon>
    </lineage>
</organism>
<name>A0A8A7KBZ1_9FIRM</name>
<keyword evidence="6 10" id="KW-0067">ATP-binding</keyword>
<accession>A0A8A7KBZ1</accession>
<reference evidence="10" key="1">
    <citation type="submission" date="2019-12" db="EMBL/GenBank/DDBJ databases">
        <authorList>
            <person name="zhang j."/>
            <person name="sun C.M."/>
        </authorList>
    </citation>
    <scope>NUCLEOTIDE SEQUENCE</scope>
    <source>
        <strain evidence="10">NS-1</strain>
    </source>
</reference>
<dbReference type="AlphaFoldDB" id="A0A8A7KBZ1"/>
<keyword evidence="4" id="KW-0677">Repeat</keyword>
<dbReference type="InterPro" id="IPR027417">
    <property type="entry name" value="P-loop_NTPase"/>
</dbReference>
<dbReference type="CDD" id="cd03215">
    <property type="entry name" value="ABC_Carb_Monos_II"/>
    <property type="match status" value="1"/>
</dbReference>
<evidence type="ECO:0000256" key="6">
    <source>
        <dbReference type="ARBA" id="ARBA00022840"/>
    </source>
</evidence>
<dbReference type="InterPro" id="IPR003593">
    <property type="entry name" value="AAA+_ATPase"/>
</dbReference>
<proteinExistence type="predicted"/>
<dbReference type="PANTHER" id="PTHR43790">
    <property type="entry name" value="CARBOHYDRATE TRANSPORT ATP-BINDING PROTEIN MG119-RELATED"/>
    <property type="match status" value="1"/>
</dbReference>
<keyword evidence="2" id="KW-0813">Transport</keyword>
<dbReference type="Gene3D" id="3.40.50.300">
    <property type="entry name" value="P-loop containing nucleotide triphosphate hydrolases"/>
    <property type="match status" value="2"/>
</dbReference>
<evidence type="ECO:0000256" key="1">
    <source>
        <dbReference type="ARBA" id="ARBA00004202"/>
    </source>
</evidence>
<dbReference type="Proteomes" id="UP000665020">
    <property type="component" value="Chromosome"/>
</dbReference>
<evidence type="ECO:0000259" key="9">
    <source>
        <dbReference type="SMART" id="SM00382"/>
    </source>
</evidence>
<evidence type="ECO:0000256" key="3">
    <source>
        <dbReference type="ARBA" id="ARBA00022475"/>
    </source>
</evidence>
<protein>
    <submittedName>
        <fullName evidence="10">ATP-binding cassette domain-containing protein</fullName>
    </submittedName>
</protein>
<dbReference type="InterPro" id="IPR050107">
    <property type="entry name" value="ABC_carbohydrate_import_ATPase"/>
</dbReference>
<dbReference type="CDD" id="cd03216">
    <property type="entry name" value="ABC_Carb_Monos_I"/>
    <property type="match status" value="1"/>
</dbReference>
<keyword evidence="5" id="KW-0547">Nucleotide-binding</keyword>
<dbReference type="InterPro" id="IPR017871">
    <property type="entry name" value="ABC_transporter-like_CS"/>
</dbReference>
<evidence type="ECO:0000256" key="4">
    <source>
        <dbReference type="ARBA" id="ARBA00022737"/>
    </source>
</evidence>
<dbReference type="GO" id="GO:0016887">
    <property type="term" value="F:ATP hydrolysis activity"/>
    <property type="evidence" value="ECO:0007669"/>
    <property type="project" value="InterPro"/>
</dbReference>
<sequence>MEKGNPLLKIDGISKSFYGTQALKDVSLEISSGEIHAICGENGAGKSTLMNVMTGIIQADSGEMYFEGEKLVDLSPRLSQGKGISIVHQELSLCQHMSVAENIFMGRVPTKKNEIVDFKKMRQDSAGILERLATEIDPATAVRDLSLSQQQMVEIAKALSINTKILILDEPTSSLTDTEAQTLFKNLRRLKEDGIAIFFISHRLNEIFEICDTYTVLRDGELIESGSIKDVSPDDIVRLMVGRELSNAYPDKGTTVGKTVLEVKNISCEDLFSNISFSVKEKEILGIFGLVGAGRSEVARAIFGIAPIDEGELVLFDQDITSSDVNEKIAEGLVYITEDRKTQGLFLNMDIQANIIAADLEQVSKGNLLDNKLEKSLSNKYVEEMNTRYSSLKQPVKSLSGGNQQKVLLGKWLAVNPRVIILDEPTRGIDVGAKFEIHSKLRELSEKGHGIVVISSELPEILGISDRILIMHQGEIVGELSAEEATEEKIMMYASGRKREKN</sequence>
<evidence type="ECO:0000256" key="2">
    <source>
        <dbReference type="ARBA" id="ARBA00022448"/>
    </source>
</evidence>
<evidence type="ECO:0000256" key="5">
    <source>
        <dbReference type="ARBA" id="ARBA00022741"/>
    </source>
</evidence>
<dbReference type="GO" id="GO:0005886">
    <property type="term" value="C:plasma membrane"/>
    <property type="evidence" value="ECO:0007669"/>
    <property type="project" value="UniProtKB-SubCell"/>
</dbReference>
<dbReference type="GO" id="GO:0005524">
    <property type="term" value="F:ATP binding"/>
    <property type="evidence" value="ECO:0007669"/>
    <property type="project" value="UniProtKB-KW"/>
</dbReference>